<dbReference type="CDD" id="cd11325">
    <property type="entry name" value="AmyAc_GTHase"/>
    <property type="match status" value="1"/>
</dbReference>
<dbReference type="AlphaFoldDB" id="A0A0C2EF13"/>
<accession>A0A0C2EF13</accession>
<dbReference type="InterPro" id="IPR044143">
    <property type="entry name" value="GlgB_N_E_set_prok"/>
</dbReference>
<dbReference type="Gene3D" id="3.20.20.80">
    <property type="entry name" value="Glycosidases"/>
    <property type="match status" value="1"/>
</dbReference>
<organism evidence="9 10">
    <name type="scientific">Geoalkalibacter ferrihydriticus DSM 17813</name>
    <dbReference type="NCBI Taxonomy" id="1121915"/>
    <lineage>
        <taxon>Bacteria</taxon>
        <taxon>Pseudomonadati</taxon>
        <taxon>Thermodesulfobacteriota</taxon>
        <taxon>Desulfuromonadia</taxon>
        <taxon>Desulfuromonadales</taxon>
        <taxon>Geoalkalibacteraceae</taxon>
        <taxon>Geoalkalibacter</taxon>
    </lineage>
</organism>
<reference evidence="9 10" key="1">
    <citation type="submission" date="2014-12" db="EMBL/GenBank/DDBJ databases">
        <title>Genomes of Geoalkalibacter ferrihydriticus and Geoalkalibacter subterraneus, two haloalkaliphilic metal-reducing members of the Geobacteraceae.</title>
        <authorList>
            <person name="Badalamenti J.P."/>
            <person name="Torres C.I."/>
            <person name="Krajmalnik-Brown R."/>
            <person name="Bond D.R."/>
        </authorList>
    </citation>
    <scope>NUCLEOTIDE SEQUENCE [LARGE SCALE GENOMIC DNA]</scope>
    <source>
        <strain evidence="9 10">DSM 17813</strain>
    </source>
</reference>
<dbReference type="SMART" id="SM00642">
    <property type="entry name" value="Aamy"/>
    <property type="match status" value="1"/>
</dbReference>
<evidence type="ECO:0000256" key="1">
    <source>
        <dbReference type="ARBA" id="ARBA00000826"/>
    </source>
</evidence>
<dbReference type="SUPFAM" id="SSF81296">
    <property type="entry name" value="E set domains"/>
    <property type="match status" value="1"/>
</dbReference>
<dbReference type="GO" id="GO:0043169">
    <property type="term" value="F:cation binding"/>
    <property type="evidence" value="ECO:0007669"/>
    <property type="project" value="InterPro"/>
</dbReference>
<evidence type="ECO:0000313" key="9">
    <source>
        <dbReference type="EMBL" id="KIH77188.1"/>
    </source>
</evidence>
<comment type="similarity">
    <text evidence="3">Belongs to the glycosyl hydrolase 13 family. GlgB subfamily.</text>
</comment>
<comment type="catalytic activity">
    <reaction evidence="1">
        <text>Transfers a segment of a (1-&gt;4)-alpha-D-glucan chain to a primary hydroxy group in a similar glucan chain.</text>
        <dbReference type="EC" id="2.4.1.18"/>
    </reaction>
</comment>
<evidence type="ECO:0000256" key="2">
    <source>
        <dbReference type="ARBA" id="ARBA00002953"/>
    </source>
</evidence>
<dbReference type="Proteomes" id="UP000035068">
    <property type="component" value="Unassembled WGS sequence"/>
</dbReference>
<dbReference type="CDD" id="cd02855">
    <property type="entry name" value="E_set_GBE_prok_N"/>
    <property type="match status" value="1"/>
</dbReference>
<proteinExistence type="inferred from homology"/>
<dbReference type="GO" id="GO:0003844">
    <property type="term" value="F:1,4-alpha-glucan branching enzyme activity"/>
    <property type="evidence" value="ECO:0007669"/>
    <property type="project" value="UniProtKB-EC"/>
</dbReference>
<dbReference type="PANTHER" id="PTHR43651">
    <property type="entry name" value="1,4-ALPHA-GLUCAN-BRANCHING ENZYME"/>
    <property type="match status" value="1"/>
</dbReference>
<feature type="active site" description="Proton donor" evidence="7">
    <location>
        <position position="332"/>
    </location>
</feature>
<dbReference type="PIRSF" id="PIRSF000463">
    <property type="entry name" value="GlgB"/>
    <property type="match status" value="1"/>
</dbReference>
<evidence type="ECO:0000256" key="5">
    <source>
        <dbReference type="ARBA" id="ARBA00022679"/>
    </source>
</evidence>
<evidence type="ECO:0000256" key="6">
    <source>
        <dbReference type="ARBA" id="ARBA00023277"/>
    </source>
</evidence>
<dbReference type="PANTHER" id="PTHR43651:SF11">
    <property type="entry name" value="MALTO-OLIGOSYLTREHALOSE TREHALOHYDROLASE"/>
    <property type="match status" value="1"/>
</dbReference>
<dbReference type="Gene3D" id="2.60.40.10">
    <property type="entry name" value="Immunoglobulins"/>
    <property type="match status" value="1"/>
</dbReference>
<keyword evidence="10" id="KW-1185">Reference proteome</keyword>
<dbReference type="Gene3D" id="2.60.40.1180">
    <property type="entry name" value="Golgi alpha-mannosidase II"/>
    <property type="match status" value="1"/>
</dbReference>
<evidence type="ECO:0000256" key="4">
    <source>
        <dbReference type="ARBA" id="ARBA00012541"/>
    </source>
</evidence>
<dbReference type="EC" id="2.4.1.18" evidence="4"/>
<dbReference type="InterPro" id="IPR013780">
    <property type="entry name" value="Glyco_hydro_b"/>
</dbReference>
<gene>
    <name evidence="9" type="ORF">GFER_08005</name>
</gene>
<dbReference type="GO" id="GO:0004553">
    <property type="term" value="F:hydrolase activity, hydrolyzing O-glycosyl compounds"/>
    <property type="evidence" value="ECO:0007669"/>
    <property type="project" value="InterPro"/>
</dbReference>
<keyword evidence="6" id="KW-0119">Carbohydrate metabolism</keyword>
<name>A0A0C2EF13_9BACT</name>
<dbReference type="InterPro" id="IPR006047">
    <property type="entry name" value="GH13_cat_dom"/>
</dbReference>
<sequence>MQRERHFFMSNTEKITGMGAIPHAGGVAFRVWAPHARQVAVVGSFNAWDGTSHPMHAEENGYWYADVAQAKIGDEYKFLLTTEQGALSRIDPYAREVTSSVGNAIVHDAQFDWEGDDFRVASWNELVIYELHIGTFNDEQKLNLPAHFSSVSARLGHLKKLGVNAIQIMPVGEFAGDRSWGYNPSHIFSVEIAYGGPTAFKQFVKRAHQEGIAVILDVVYNHLGPSDLDLWQFDGWSENGRGGIYFYNDERAHTPWGETRPDYGRGEVRQYLRDNVLMWLEEYHVDGLRFDCTQFIRTVNGTDHELPEGWNLLQWINDEVARKFPGRITIAEDLMNNRWLTKDVGAGGAGFASQWDAMFVHPIRLAVVTPADEQRSLAAIRDALCYRYNDDAFDRVIYSESHDEVANGLQRVPQEINPDDPKGWHARKRSTLAAAMVFTAPGIPMIFQGQEFLEGGWFRDTVPVDWDQCEEFRGIVRLYRDLIRLRLNHNGFTRGLCGQFTQVTHLHEERKVIAFHRWDKGGPGDDVVVVANFYREAQENYVIGFPTQGTWTLRFNSDWQGYNDDFRNHPSTDVGAEPGETDGLPCYARLSIGPYSVVIFSQ</sequence>
<evidence type="ECO:0000256" key="7">
    <source>
        <dbReference type="PIRSR" id="PIRSR000463-1"/>
    </source>
</evidence>
<evidence type="ECO:0000313" key="10">
    <source>
        <dbReference type="Proteomes" id="UP000035068"/>
    </source>
</evidence>
<evidence type="ECO:0000259" key="8">
    <source>
        <dbReference type="SMART" id="SM00642"/>
    </source>
</evidence>
<dbReference type="Pfam" id="PF02922">
    <property type="entry name" value="CBM_48"/>
    <property type="match status" value="1"/>
</dbReference>
<comment type="caution">
    <text evidence="9">The sequence shown here is derived from an EMBL/GenBank/DDBJ whole genome shotgun (WGS) entry which is preliminary data.</text>
</comment>
<dbReference type="InterPro" id="IPR014756">
    <property type="entry name" value="Ig_E-set"/>
</dbReference>
<evidence type="ECO:0000256" key="3">
    <source>
        <dbReference type="ARBA" id="ARBA00009000"/>
    </source>
</evidence>
<dbReference type="InterPro" id="IPR037439">
    <property type="entry name" value="Branching_enzy"/>
</dbReference>
<dbReference type="InterPro" id="IPR017853">
    <property type="entry name" value="GH"/>
</dbReference>
<feature type="active site" description="Nucleophile" evidence="7">
    <location>
        <position position="291"/>
    </location>
</feature>
<dbReference type="InterPro" id="IPR013783">
    <property type="entry name" value="Ig-like_fold"/>
</dbReference>
<dbReference type="SUPFAM" id="SSF51445">
    <property type="entry name" value="(Trans)glycosidases"/>
    <property type="match status" value="1"/>
</dbReference>
<comment type="function">
    <text evidence="2">Catalyzes the formation of the alpha-1,6-glucosidic linkages in glycogen by scission of a 1,4-alpha-linked oligosaccharide from growing alpha-1,4-glucan chains and the subsequent attachment of the oligosaccharide to the alpha-1,6 position.</text>
</comment>
<protein>
    <recommendedName>
        <fullName evidence="4">1,4-alpha-glucan branching enzyme</fullName>
        <ecNumber evidence="4">2.4.1.18</ecNumber>
    </recommendedName>
</protein>
<dbReference type="InterPro" id="IPR004193">
    <property type="entry name" value="Glyco_hydro_13_N"/>
</dbReference>
<dbReference type="Pfam" id="PF02806">
    <property type="entry name" value="Alpha-amylase_C"/>
    <property type="match status" value="1"/>
</dbReference>
<dbReference type="InterPro" id="IPR006048">
    <property type="entry name" value="A-amylase/branching_C"/>
</dbReference>
<dbReference type="EMBL" id="JWJD01000002">
    <property type="protein sequence ID" value="KIH77188.1"/>
    <property type="molecule type" value="Genomic_DNA"/>
</dbReference>
<dbReference type="SUPFAM" id="SSF51011">
    <property type="entry name" value="Glycosyl hydrolase domain"/>
    <property type="match status" value="1"/>
</dbReference>
<keyword evidence="5" id="KW-0808">Transferase</keyword>
<feature type="domain" description="Glycosyl hydrolase family 13 catalytic" evidence="8">
    <location>
        <begin position="130"/>
        <end position="484"/>
    </location>
</feature>
<dbReference type="GO" id="GO:0005978">
    <property type="term" value="P:glycogen biosynthetic process"/>
    <property type="evidence" value="ECO:0007669"/>
    <property type="project" value="InterPro"/>
</dbReference>
<dbReference type="Pfam" id="PF00128">
    <property type="entry name" value="Alpha-amylase"/>
    <property type="match status" value="2"/>
</dbReference>